<evidence type="ECO:0000313" key="2">
    <source>
        <dbReference type="RefSeq" id="XP_033232979.1"/>
    </source>
</evidence>
<dbReference type="SMART" id="SM00697">
    <property type="entry name" value="DM8"/>
    <property type="match status" value="2"/>
</dbReference>
<dbReference type="InterPro" id="IPR010512">
    <property type="entry name" value="DUF1091"/>
</dbReference>
<reference evidence="1" key="1">
    <citation type="submission" date="2024-06" db="UniProtKB">
        <authorList>
            <consortium name="RefSeq"/>
        </authorList>
    </citation>
    <scope>NUCLEOTIDE SEQUENCE [LARGE SCALE GENOMIC DNA]</scope>
    <source>
        <strain evidence="1">MV2-25</strain>
    </source>
</reference>
<dbReference type="AlphaFoldDB" id="A0A6I8VQH2"/>
<dbReference type="RefSeq" id="XP_033232979.1">
    <property type="nucleotide sequence ID" value="XM_033377088.1"/>
</dbReference>
<keyword evidence="1" id="KW-1185">Reference proteome</keyword>
<organism evidence="1 2">
    <name type="scientific">Drosophila pseudoobscura pseudoobscura</name>
    <name type="common">Fruit fly</name>
    <dbReference type="NCBI Taxonomy" id="46245"/>
    <lineage>
        <taxon>Eukaryota</taxon>
        <taxon>Metazoa</taxon>
        <taxon>Ecdysozoa</taxon>
        <taxon>Arthropoda</taxon>
        <taxon>Hexapoda</taxon>
        <taxon>Insecta</taxon>
        <taxon>Pterygota</taxon>
        <taxon>Neoptera</taxon>
        <taxon>Endopterygota</taxon>
        <taxon>Diptera</taxon>
        <taxon>Brachycera</taxon>
        <taxon>Muscomorpha</taxon>
        <taxon>Ephydroidea</taxon>
        <taxon>Drosophilidae</taxon>
        <taxon>Drosophila</taxon>
        <taxon>Sophophora</taxon>
    </lineage>
</organism>
<dbReference type="PANTHER" id="PTHR20898">
    <property type="entry name" value="DAEDALUS ON 3-RELATED-RELATED"/>
    <property type="match status" value="1"/>
</dbReference>
<name>A0A6I8VQH2_DROPS</name>
<dbReference type="Pfam" id="PF06477">
    <property type="entry name" value="DUF1091"/>
    <property type="match status" value="2"/>
</dbReference>
<dbReference type="PANTHER" id="PTHR20898:SF0">
    <property type="entry name" value="DAEDALUS ON 3-RELATED"/>
    <property type="match status" value="1"/>
</dbReference>
<gene>
    <name evidence="2" type="primary">LOC13036386</name>
</gene>
<reference evidence="2" key="2">
    <citation type="submission" date="2025-08" db="UniProtKB">
        <authorList>
            <consortium name="RefSeq"/>
        </authorList>
    </citation>
    <scope>IDENTIFICATION</scope>
    <source>
        <strain evidence="2">MV-25-SWS-2005</strain>
        <tissue evidence="2">Whole body</tissue>
    </source>
</reference>
<proteinExistence type="predicted"/>
<accession>A0A6I8VQH2</accession>
<evidence type="ECO:0000313" key="1">
    <source>
        <dbReference type="Proteomes" id="UP000001819"/>
    </source>
</evidence>
<dbReference type="Proteomes" id="UP000001819">
    <property type="component" value="Chromosome 2"/>
</dbReference>
<sequence>MALFKQYHDSKAVLYNFTFEGCKVLDRSTRNPVSNFFMEMLSTYSNLNHSCPYNKDTEFDYCYTKSASRVAKFFFETSNMNQSCPYNTYSSIEFTNVNCTSLDSKFGEFEYCYLKSVNRTYKYFSAKFKVYELPISSMKVNFSLWKRYNGYKPFLYNVTFDACKFFANNNSNRVIKFFYESFTAYSNINHTCPLNHDIIMEKLPIDFVNHRMTEILPFPEGQYLVEVRWIRSGTYLAFGKLYATLS</sequence>
<protein>
    <submittedName>
        <fullName evidence="2">Uncharacterized protein</fullName>
    </submittedName>
</protein>
<dbReference type="KEGG" id="dpo:13036386"/>
<dbReference type="InParanoid" id="A0A6I8VQH2"/>